<evidence type="ECO:0000256" key="10">
    <source>
        <dbReference type="SAM" id="MobiDB-lite"/>
    </source>
</evidence>
<keyword evidence="8" id="KW-0395">Inflammatory response</keyword>
<comment type="subcellular location">
    <subcellularLocation>
        <location evidence="1">Secreted</location>
    </subcellularLocation>
</comment>
<name>A0A6I8PAH5_ORNAN</name>
<dbReference type="Bgee" id="ENSOANG00000041749">
    <property type="expression patterns" value="Expressed in ovary and 7 other cell types or tissues"/>
</dbReference>
<reference evidence="12" key="1">
    <citation type="submission" date="2025-08" db="UniProtKB">
        <authorList>
            <consortium name="Ensembl"/>
        </authorList>
    </citation>
    <scope>IDENTIFICATION</scope>
    <source>
        <strain evidence="12">Glennie</strain>
    </source>
</reference>
<dbReference type="GO" id="GO:0031012">
    <property type="term" value="C:extracellular matrix"/>
    <property type="evidence" value="ECO:0000318"/>
    <property type="project" value="GO_Central"/>
</dbReference>
<dbReference type="InterPro" id="IPR046350">
    <property type="entry name" value="Cystatin_sf"/>
</dbReference>
<evidence type="ECO:0000256" key="2">
    <source>
        <dbReference type="ARBA" id="ARBA00018808"/>
    </source>
</evidence>
<keyword evidence="13" id="KW-1185">Reference proteome</keyword>
<dbReference type="Ensembl" id="ENSOANT00000066718.1">
    <property type="protein sequence ID" value="ENSOANP00000051408.1"/>
    <property type="gene ID" value="ENSOANG00000041749.1"/>
</dbReference>
<accession>A0A6I8PAH5</accession>
<dbReference type="GO" id="GO:0050994">
    <property type="term" value="P:regulation of lipid catabolic process"/>
    <property type="evidence" value="ECO:0000318"/>
    <property type="project" value="GO_Central"/>
</dbReference>
<dbReference type="GO" id="GO:0005102">
    <property type="term" value="F:signaling receptor binding"/>
    <property type="evidence" value="ECO:0000318"/>
    <property type="project" value="GO_Central"/>
</dbReference>
<dbReference type="GO" id="GO:0050921">
    <property type="term" value="P:positive regulation of chemotaxis"/>
    <property type="evidence" value="ECO:0000318"/>
    <property type="project" value="GO_Central"/>
</dbReference>
<gene>
    <name evidence="12" type="primary">RARRES2</name>
</gene>
<dbReference type="InParanoid" id="A0A6I8PAH5"/>
<dbReference type="GeneTree" id="ENSGT00390000016226"/>
<keyword evidence="6" id="KW-0221">Differentiation</keyword>
<dbReference type="GO" id="GO:0030154">
    <property type="term" value="P:cell differentiation"/>
    <property type="evidence" value="ECO:0007669"/>
    <property type="project" value="UniProtKB-KW"/>
</dbReference>
<feature type="signal peptide" evidence="11">
    <location>
        <begin position="1"/>
        <end position="22"/>
    </location>
</feature>
<evidence type="ECO:0000313" key="12">
    <source>
        <dbReference type="Ensembl" id="ENSOANP00000051408.1"/>
    </source>
</evidence>
<dbReference type="OMA" id="RKRSDQC"/>
<dbReference type="GO" id="GO:0006954">
    <property type="term" value="P:inflammatory response"/>
    <property type="evidence" value="ECO:0007669"/>
    <property type="project" value="UniProtKB-KW"/>
</dbReference>
<dbReference type="FunFam" id="3.10.450.10:FF:000014">
    <property type="entry name" value="Retinoic acid receptor responder 2"/>
    <property type="match status" value="1"/>
</dbReference>
<reference evidence="12" key="2">
    <citation type="submission" date="2025-09" db="UniProtKB">
        <authorList>
            <consortium name="Ensembl"/>
        </authorList>
    </citation>
    <scope>IDENTIFICATION</scope>
    <source>
        <strain evidence="12">Glennie</strain>
    </source>
</reference>
<evidence type="ECO:0000256" key="7">
    <source>
        <dbReference type="ARBA" id="ARBA00023157"/>
    </source>
</evidence>
<dbReference type="PANTHER" id="PTHR15106:SF2">
    <property type="entry name" value="RETINOIC ACID RECEPTOR RESPONDER PROTEIN 2"/>
    <property type="match status" value="1"/>
</dbReference>
<evidence type="ECO:0000256" key="1">
    <source>
        <dbReference type="ARBA" id="ARBA00004613"/>
    </source>
</evidence>
<keyword evidence="4" id="KW-0964">Secreted</keyword>
<keyword evidence="3" id="KW-0145">Chemotaxis</keyword>
<keyword evidence="5 11" id="KW-0732">Signal</keyword>
<dbReference type="Proteomes" id="UP000002279">
    <property type="component" value="Unplaced"/>
</dbReference>
<organism evidence="12 13">
    <name type="scientific">Ornithorhynchus anatinus</name>
    <name type="common">Duckbill platypus</name>
    <dbReference type="NCBI Taxonomy" id="9258"/>
    <lineage>
        <taxon>Eukaryota</taxon>
        <taxon>Metazoa</taxon>
        <taxon>Chordata</taxon>
        <taxon>Craniata</taxon>
        <taxon>Vertebrata</taxon>
        <taxon>Euteleostomi</taxon>
        <taxon>Mammalia</taxon>
        <taxon>Monotremata</taxon>
        <taxon>Ornithorhynchidae</taxon>
        <taxon>Ornithorhynchus</taxon>
    </lineage>
</organism>
<dbReference type="AlphaFoldDB" id="A0A6I8PAH5"/>
<evidence type="ECO:0000256" key="4">
    <source>
        <dbReference type="ARBA" id="ARBA00022525"/>
    </source>
</evidence>
<feature type="region of interest" description="Disordered" evidence="10">
    <location>
        <begin position="125"/>
        <end position="150"/>
    </location>
</feature>
<dbReference type="GO" id="GO:0045087">
    <property type="term" value="P:innate immune response"/>
    <property type="evidence" value="ECO:0000318"/>
    <property type="project" value="GO_Central"/>
</dbReference>
<dbReference type="FunCoup" id="A0A6I8PAH5">
    <property type="interactions" value="60"/>
</dbReference>
<feature type="chain" id="PRO_5026092375" description="Retinoic acid receptor responder protein 2" evidence="11">
    <location>
        <begin position="23"/>
        <end position="150"/>
    </location>
</feature>
<evidence type="ECO:0000256" key="8">
    <source>
        <dbReference type="ARBA" id="ARBA00023198"/>
    </source>
</evidence>
<evidence type="ECO:0000256" key="5">
    <source>
        <dbReference type="ARBA" id="ARBA00022729"/>
    </source>
</evidence>
<dbReference type="SUPFAM" id="SSF54403">
    <property type="entry name" value="Cystatin/monellin"/>
    <property type="match status" value="1"/>
</dbReference>
<dbReference type="GO" id="GO:0005615">
    <property type="term" value="C:extracellular space"/>
    <property type="evidence" value="ECO:0000318"/>
    <property type="project" value="GO_Central"/>
</dbReference>
<keyword evidence="7" id="KW-1015">Disulfide bond</keyword>
<evidence type="ECO:0000256" key="6">
    <source>
        <dbReference type="ARBA" id="ARBA00022782"/>
    </source>
</evidence>
<sequence length="150" mass="16556">MRKLLFQLVLLLAALGAGPAGAAEEELSGPRLRGLQLALEDFHKHPPVQWAFKNIQLLSASDLEFSAGTFVKLQFRLQQTSCPKREWRNSDCKLKPNGRKRICQACFKFDSKDQVLKRMVHCPMDSPNGRKVTQGRGGGAVGNPQAEGLG</sequence>
<protein>
    <recommendedName>
        <fullName evidence="2">Retinoic acid receptor responder protein 2</fullName>
    </recommendedName>
    <alternativeName>
        <fullName evidence="9">Chemerin</fullName>
    </alternativeName>
</protein>
<evidence type="ECO:0000313" key="13">
    <source>
        <dbReference type="Proteomes" id="UP000002279"/>
    </source>
</evidence>
<evidence type="ECO:0000256" key="3">
    <source>
        <dbReference type="ARBA" id="ARBA00022500"/>
    </source>
</evidence>
<dbReference type="InterPro" id="IPR029562">
    <property type="entry name" value="Chemerin"/>
</dbReference>
<dbReference type="Gene3D" id="3.10.450.10">
    <property type="match status" value="1"/>
</dbReference>
<dbReference type="PANTHER" id="PTHR15106">
    <property type="entry name" value="RETINOIC ACID RECEPTOR RESPONDER PROTEIN 2"/>
    <property type="match status" value="1"/>
</dbReference>
<proteinExistence type="predicted"/>
<dbReference type="GO" id="GO:0006935">
    <property type="term" value="P:chemotaxis"/>
    <property type="evidence" value="ECO:0007669"/>
    <property type="project" value="UniProtKB-KW"/>
</dbReference>
<evidence type="ECO:0000256" key="11">
    <source>
        <dbReference type="SAM" id="SignalP"/>
    </source>
</evidence>
<evidence type="ECO:0000256" key="9">
    <source>
        <dbReference type="ARBA" id="ARBA00032785"/>
    </source>
</evidence>